<dbReference type="SUPFAM" id="SSF46626">
    <property type="entry name" value="Cytochrome c"/>
    <property type="match status" value="1"/>
</dbReference>
<evidence type="ECO:0000256" key="1">
    <source>
        <dbReference type="ARBA" id="ARBA00022617"/>
    </source>
</evidence>
<gene>
    <name evidence="7" type="ORF">JDS37_17880</name>
</gene>
<evidence type="ECO:0000259" key="6">
    <source>
        <dbReference type="PROSITE" id="PS51007"/>
    </source>
</evidence>
<reference evidence="7" key="1">
    <citation type="submission" date="2020-12" db="EMBL/GenBank/DDBJ databases">
        <title>Genome reconstruction of Halomonas venusta strain DSM 4743.</title>
        <authorList>
            <person name="Aguirre-Garrido J.F."/>
            <person name="Hernandez-Soto L.M."/>
            <person name="Martinez-Abarca F."/>
        </authorList>
    </citation>
    <scope>NUCLEOTIDE SEQUENCE</scope>
    <source>
        <strain evidence="7">4743</strain>
    </source>
</reference>
<dbReference type="Proteomes" id="UP000663479">
    <property type="component" value="Chromosome"/>
</dbReference>
<keyword evidence="3 4" id="KW-0408">Iron</keyword>
<evidence type="ECO:0000256" key="2">
    <source>
        <dbReference type="ARBA" id="ARBA00022723"/>
    </source>
</evidence>
<dbReference type="Pfam" id="PF13442">
    <property type="entry name" value="Cytochrome_CBB3"/>
    <property type="match status" value="1"/>
</dbReference>
<dbReference type="InterPro" id="IPR009056">
    <property type="entry name" value="Cyt_c-like_dom"/>
</dbReference>
<dbReference type="EMBL" id="CP066539">
    <property type="protein sequence ID" value="QRL03113.1"/>
    <property type="molecule type" value="Genomic_DNA"/>
</dbReference>
<proteinExistence type="predicted"/>
<keyword evidence="1 4" id="KW-0349">Heme</keyword>
<dbReference type="Gene3D" id="1.10.760.10">
    <property type="entry name" value="Cytochrome c-like domain"/>
    <property type="match status" value="1"/>
</dbReference>
<dbReference type="RefSeq" id="WP_146942503.1">
    <property type="nucleotide sequence ID" value="NZ_BJUL01000002.1"/>
</dbReference>
<evidence type="ECO:0000256" key="4">
    <source>
        <dbReference type="PROSITE-ProRule" id="PRU00433"/>
    </source>
</evidence>
<name>A0AAQ0CG81_9GAMM</name>
<keyword evidence="5" id="KW-0732">Signal</keyword>
<dbReference type="PROSITE" id="PS51007">
    <property type="entry name" value="CYTC"/>
    <property type="match status" value="1"/>
</dbReference>
<evidence type="ECO:0000256" key="5">
    <source>
        <dbReference type="SAM" id="SignalP"/>
    </source>
</evidence>
<dbReference type="GO" id="GO:0020037">
    <property type="term" value="F:heme binding"/>
    <property type="evidence" value="ECO:0007669"/>
    <property type="project" value="InterPro"/>
</dbReference>
<sequence length="126" mass="13812">MQNTITVPLWLITNIRRKRLTLFGVSLLLAVTSSPNTLASGARESAEVYRQVCSHCHASDKAVGPAITRAFPEAAQESWKTYIQLTVRNGRAAMPAFRHSEITEDELKGLSAALARGELAEDSDEE</sequence>
<keyword evidence="2 4" id="KW-0479">Metal-binding</keyword>
<evidence type="ECO:0000313" key="8">
    <source>
        <dbReference type="Proteomes" id="UP000663479"/>
    </source>
</evidence>
<feature type="signal peptide" evidence="5">
    <location>
        <begin position="1"/>
        <end position="39"/>
    </location>
</feature>
<feature type="domain" description="Cytochrome c" evidence="6">
    <location>
        <begin position="40"/>
        <end position="118"/>
    </location>
</feature>
<dbReference type="InterPro" id="IPR036909">
    <property type="entry name" value="Cyt_c-like_dom_sf"/>
</dbReference>
<dbReference type="GO" id="GO:0046872">
    <property type="term" value="F:metal ion binding"/>
    <property type="evidence" value="ECO:0007669"/>
    <property type="project" value="UniProtKB-KW"/>
</dbReference>
<accession>A0AAQ0CG81</accession>
<feature type="chain" id="PRO_5042926673" evidence="5">
    <location>
        <begin position="40"/>
        <end position="126"/>
    </location>
</feature>
<dbReference type="GO" id="GO:0009055">
    <property type="term" value="F:electron transfer activity"/>
    <property type="evidence" value="ECO:0007669"/>
    <property type="project" value="InterPro"/>
</dbReference>
<dbReference type="AlphaFoldDB" id="A0AAQ0CG81"/>
<protein>
    <submittedName>
        <fullName evidence="7">Cytochrome c</fullName>
    </submittedName>
</protein>
<evidence type="ECO:0000256" key="3">
    <source>
        <dbReference type="ARBA" id="ARBA00023004"/>
    </source>
</evidence>
<evidence type="ECO:0000313" key="7">
    <source>
        <dbReference type="EMBL" id="QRL03113.1"/>
    </source>
</evidence>
<organism evidence="7 8">
    <name type="scientific">Vreelandella venusta</name>
    <dbReference type="NCBI Taxonomy" id="44935"/>
    <lineage>
        <taxon>Bacteria</taxon>
        <taxon>Pseudomonadati</taxon>
        <taxon>Pseudomonadota</taxon>
        <taxon>Gammaproteobacteria</taxon>
        <taxon>Oceanospirillales</taxon>
        <taxon>Halomonadaceae</taxon>
        <taxon>Vreelandella</taxon>
    </lineage>
</organism>